<dbReference type="KEGG" id="vg:24092917"/>
<dbReference type="GeneID" id="24092917"/>
<evidence type="ECO:0000313" key="1">
    <source>
        <dbReference type="EMBL" id="AKA63278.1"/>
    </source>
</evidence>
<dbReference type="InterPro" id="IPR008818">
    <property type="entry name" value="Rotavirus_VP7"/>
</dbReference>
<name>A0A0E3JVA5_9REOV</name>
<proteinExistence type="predicted"/>
<dbReference type="GO" id="GO:0044423">
    <property type="term" value="C:virion component"/>
    <property type="evidence" value="ECO:0007669"/>
    <property type="project" value="InterPro"/>
</dbReference>
<keyword evidence="2" id="KW-1185">Reference proteome</keyword>
<evidence type="ECO:0000313" key="2">
    <source>
        <dbReference type="Proteomes" id="UP000203192"/>
    </source>
</evidence>
<accession>A0A0E3JVA5</accession>
<dbReference type="RefSeq" id="YP_009130679.1">
    <property type="nucleotide sequence ID" value="NC_026830.2"/>
</dbReference>
<dbReference type="OrthoDB" id="32622at10239"/>
<dbReference type="Proteomes" id="UP000203192">
    <property type="component" value="Genome"/>
</dbReference>
<dbReference type="Pfam" id="PF05868">
    <property type="entry name" value="Rotavirus_VP7"/>
    <property type="match status" value="1"/>
</dbReference>
<dbReference type="GO" id="GO:0016020">
    <property type="term" value="C:membrane"/>
    <property type="evidence" value="ECO:0007669"/>
    <property type="project" value="InterPro"/>
</dbReference>
<dbReference type="EMBL" id="KM369897">
    <property type="protein sequence ID" value="AKA63278.1"/>
    <property type="molecule type" value="Genomic_RNA"/>
</dbReference>
<organism evidence="1 2">
    <name type="scientific">Rotavirus I</name>
    <dbReference type="NCBI Taxonomy" id="1637496"/>
    <lineage>
        <taxon>Viruses</taxon>
        <taxon>Riboviria</taxon>
        <taxon>Orthornavirae</taxon>
        <taxon>Duplornaviricota</taxon>
        <taxon>Resentoviricetes</taxon>
        <taxon>Reovirales</taxon>
        <taxon>Sedoreoviridae</taxon>
        <taxon>Rotavirus</taxon>
        <taxon>Rotavirus iotagastroenteritidis</taxon>
    </lineage>
</organism>
<sequence length="270" mass="30143">MWYLLLLPVSLCSVHFTTNKRVDICFFIQSQPGSVNQGIDNAFNKTLNALSSLSYTTYQVCGTNYQNQAKDIVEDIAACSCLSDPEVDQVIVYAELASEVLSTLIGSQNECMKLPFRKIFYHKINASEEIFIISTQCKLCYLGFSGLGAGCDSANTANWLTIGEGNSQSDYQVYNVPELGMGVAIYPADDATTQKDVYFCKRINDSPVNPVIFFTSSAQPPQSDQVMRSVNWDRVWKNVKNAAQVVYQVLDLFFKPREGEPRPEEVARSI</sequence>
<reference evidence="1 2" key="1">
    <citation type="journal article" date="2015" name="Emerg. Infect. Dis.">
        <title>Candidate new rotavirus species in sheltered dogs, hungary.</title>
        <authorList>
            <person name="Mihalov-Kovacs E."/>
            <person name="Gellert A."/>
            <person name="Marton S."/>
            <person name="Farkas S.L."/>
            <person name="Feher E."/>
            <person name="Oldal M."/>
            <person name="Jakab F."/>
            <person name="Martella V."/>
            <person name="Banyai K."/>
        </authorList>
    </citation>
    <scope>NUCLEOTIDE SEQUENCE [LARGE SCALE GENOMIC DNA]</scope>
    <source>
        <strain evidence="1 2">KE135/2012</strain>
    </source>
</reference>
<protein>
    <submittedName>
        <fullName evidence="1">VP7</fullName>
    </submittedName>
</protein>